<dbReference type="GO" id="GO:0016787">
    <property type="term" value="F:hydrolase activity"/>
    <property type="evidence" value="ECO:0007669"/>
    <property type="project" value="UniProtKB-KW"/>
</dbReference>
<keyword evidence="5" id="KW-0479">Metal-binding</keyword>
<dbReference type="InterPro" id="IPR058353">
    <property type="entry name" value="DUF8040"/>
</dbReference>
<comment type="subcellular location">
    <subcellularLocation>
        <location evidence="2">Nucleus</location>
    </subcellularLocation>
</comment>
<gene>
    <name evidence="10" type="ORF">P5673_023545</name>
</gene>
<dbReference type="GO" id="GO:0005634">
    <property type="term" value="C:nucleus"/>
    <property type="evidence" value="ECO:0007669"/>
    <property type="project" value="UniProtKB-SubCell"/>
</dbReference>
<organism evidence="10 11">
    <name type="scientific">Acropora cervicornis</name>
    <name type="common">Staghorn coral</name>
    <dbReference type="NCBI Taxonomy" id="6130"/>
    <lineage>
        <taxon>Eukaryota</taxon>
        <taxon>Metazoa</taxon>
        <taxon>Cnidaria</taxon>
        <taxon>Anthozoa</taxon>
        <taxon>Hexacorallia</taxon>
        <taxon>Scleractinia</taxon>
        <taxon>Astrocoeniina</taxon>
        <taxon>Acroporidae</taxon>
        <taxon>Acropora</taxon>
    </lineage>
</organism>
<evidence type="ECO:0000313" key="11">
    <source>
        <dbReference type="Proteomes" id="UP001249851"/>
    </source>
</evidence>
<dbReference type="GO" id="GO:0004518">
    <property type="term" value="F:nuclease activity"/>
    <property type="evidence" value="ECO:0007669"/>
    <property type="project" value="UniProtKB-KW"/>
</dbReference>
<dbReference type="PANTHER" id="PTHR22930">
    <property type="match status" value="1"/>
</dbReference>
<feature type="domain" description="DUF8040" evidence="9">
    <location>
        <begin position="80"/>
        <end position="173"/>
    </location>
</feature>
<dbReference type="Pfam" id="PF13359">
    <property type="entry name" value="DDE_Tnp_4"/>
    <property type="match status" value="1"/>
</dbReference>
<evidence type="ECO:0000259" key="9">
    <source>
        <dbReference type="Pfam" id="PF26138"/>
    </source>
</evidence>
<evidence type="ECO:0000256" key="5">
    <source>
        <dbReference type="ARBA" id="ARBA00022723"/>
    </source>
</evidence>
<dbReference type="EMBL" id="JARQWQ010000066">
    <property type="protein sequence ID" value="KAK2554879.1"/>
    <property type="molecule type" value="Genomic_DNA"/>
</dbReference>
<accession>A0AAD9Q555</accession>
<feature type="domain" description="DDE Tnp4" evidence="8">
    <location>
        <begin position="210"/>
        <end position="372"/>
    </location>
</feature>
<keyword evidence="6" id="KW-0378">Hydrolase</keyword>
<evidence type="ECO:0000256" key="3">
    <source>
        <dbReference type="ARBA" id="ARBA00006958"/>
    </source>
</evidence>
<dbReference type="PANTHER" id="PTHR22930:SF85">
    <property type="entry name" value="GH03217P-RELATED"/>
    <property type="match status" value="1"/>
</dbReference>
<dbReference type="AlphaFoldDB" id="A0AAD9Q555"/>
<evidence type="ECO:0000256" key="2">
    <source>
        <dbReference type="ARBA" id="ARBA00004123"/>
    </source>
</evidence>
<proteinExistence type="inferred from homology"/>
<dbReference type="GO" id="GO:0046872">
    <property type="term" value="F:metal ion binding"/>
    <property type="evidence" value="ECO:0007669"/>
    <property type="project" value="UniProtKB-KW"/>
</dbReference>
<comment type="cofactor">
    <cofactor evidence="1">
        <name>a divalent metal cation</name>
        <dbReference type="ChEBI" id="CHEBI:60240"/>
    </cofactor>
</comment>
<keyword evidence="4" id="KW-0540">Nuclease</keyword>
<name>A0AAD9Q555_ACRCE</name>
<evidence type="ECO:0000313" key="10">
    <source>
        <dbReference type="EMBL" id="KAK2554879.1"/>
    </source>
</evidence>
<sequence>MADLRKLVFAVSVLSSLTVILQLASQILSLYLLQLQRQQDFLTVQIALRENACVSKGRQKRRGQRKPRASWKKPGRTDRWWINLWQGHLPEDEWKYNLRMSREVFMKLVEEMRPFISPDPRSPNRTAVSAEKKLALTLYFLKDTGSIRMVANAFGVAKSTVSIIVHDVCQAITSYLGPKYIRLPTTVDEMRELIFKFESRHGFPQAFGCVDGTHITIIQPLENSHDYFSYKMKYTLNVQGICDYQGRFIDVDCRWPGSVHDAKVFSNSNINYLLQEGKLPQVYRTLLPGFNKVPCLLLGDPAYTLLPYCMKEFPSTSTNDQVVFNNLLRSARNVIERAFGRLKARWQILNRRVDLKLEHVPELVYSCFDLHNFCEVNGVNIDDDHVRQQIEYDKEMQPNVAPDQIFSYNSAEGVHVRDIITKYINEHLPDYQS</sequence>
<evidence type="ECO:0000259" key="8">
    <source>
        <dbReference type="Pfam" id="PF13359"/>
    </source>
</evidence>
<dbReference type="InterPro" id="IPR027806">
    <property type="entry name" value="HARBI1_dom"/>
</dbReference>
<keyword evidence="11" id="KW-1185">Reference proteome</keyword>
<dbReference type="InterPro" id="IPR045249">
    <property type="entry name" value="HARBI1-like"/>
</dbReference>
<evidence type="ECO:0000256" key="1">
    <source>
        <dbReference type="ARBA" id="ARBA00001968"/>
    </source>
</evidence>
<evidence type="ECO:0000256" key="7">
    <source>
        <dbReference type="ARBA" id="ARBA00023242"/>
    </source>
</evidence>
<dbReference type="Proteomes" id="UP001249851">
    <property type="component" value="Unassembled WGS sequence"/>
</dbReference>
<reference evidence="10" key="2">
    <citation type="journal article" date="2023" name="Science">
        <title>Genomic signatures of disease resistance in endangered staghorn corals.</title>
        <authorList>
            <person name="Vollmer S.V."/>
            <person name="Selwyn J.D."/>
            <person name="Despard B.A."/>
            <person name="Roesel C.L."/>
        </authorList>
    </citation>
    <scope>NUCLEOTIDE SEQUENCE</scope>
    <source>
        <strain evidence="10">K2</strain>
    </source>
</reference>
<evidence type="ECO:0000256" key="6">
    <source>
        <dbReference type="ARBA" id="ARBA00022801"/>
    </source>
</evidence>
<comment type="caution">
    <text evidence="10">The sequence shown here is derived from an EMBL/GenBank/DDBJ whole genome shotgun (WGS) entry which is preliminary data.</text>
</comment>
<comment type="similarity">
    <text evidence="3">Belongs to the HARBI1 family.</text>
</comment>
<reference evidence="10" key="1">
    <citation type="journal article" date="2023" name="G3 (Bethesda)">
        <title>Whole genome assembly and annotation of the endangered Caribbean coral Acropora cervicornis.</title>
        <authorList>
            <person name="Selwyn J.D."/>
            <person name="Vollmer S.V."/>
        </authorList>
    </citation>
    <scope>NUCLEOTIDE SEQUENCE</scope>
    <source>
        <strain evidence="10">K2</strain>
    </source>
</reference>
<evidence type="ECO:0000256" key="4">
    <source>
        <dbReference type="ARBA" id="ARBA00022722"/>
    </source>
</evidence>
<dbReference type="Pfam" id="PF26138">
    <property type="entry name" value="DUF8040"/>
    <property type="match status" value="1"/>
</dbReference>
<protein>
    <submittedName>
        <fullName evidence="10">Protein ANTAGONIST OF LIKE HETEROCHROMATIN PROTEIN 1</fullName>
    </submittedName>
</protein>
<keyword evidence="7" id="KW-0539">Nucleus</keyword>